<evidence type="ECO:0000256" key="6">
    <source>
        <dbReference type="SAM" id="MobiDB-lite"/>
    </source>
</evidence>
<feature type="domain" description="AAA+ ATPase" evidence="7">
    <location>
        <begin position="249"/>
        <end position="385"/>
    </location>
</feature>
<gene>
    <name evidence="8" type="ORF">HHK36_008553</name>
</gene>
<feature type="compositionally biased region" description="Basic and acidic residues" evidence="6">
    <location>
        <begin position="453"/>
        <end position="482"/>
    </location>
</feature>
<comment type="catalytic activity">
    <reaction evidence="4">
        <text>ATP + H2O = ADP + phosphate + H(+)</text>
        <dbReference type="Rhea" id="RHEA:13065"/>
        <dbReference type="ChEBI" id="CHEBI:15377"/>
        <dbReference type="ChEBI" id="CHEBI:15378"/>
        <dbReference type="ChEBI" id="CHEBI:30616"/>
        <dbReference type="ChEBI" id="CHEBI:43474"/>
        <dbReference type="ChEBI" id="CHEBI:456216"/>
    </reaction>
</comment>
<dbReference type="CDD" id="cd19510">
    <property type="entry name" value="RecA-like_BCS1"/>
    <property type="match status" value="1"/>
</dbReference>
<dbReference type="PROSITE" id="PS00674">
    <property type="entry name" value="AAA"/>
    <property type="match status" value="1"/>
</dbReference>
<dbReference type="InterPro" id="IPR050747">
    <property type="entry name" value="Mitochondrial_chaperone_BCS1"/>
</dbReference>
<dbReference type="InterPro" id="IPR027417">
    <property type="entry name" value="P-loop_NTPase"/>
</dbReference>
<dbReference type="InterPro" id="IPR003960">
    <property type="entry name" value="ATPase_AAA_CS"/>
</dbReference>
<dbReference type="Gene3D" id="3.40.50.300">
    <property type="entry name" value="P-loop containing nucleotide triphosphate hydrolases"/>
    <property type="match status" value="1"/>
</dbReference>
<feature type="region of interest" description="Disordered" evidence="6">
    <location>
        <begin position="453"/>
        <end position="504"/>
    </location>
</feature>
<dbReference type="InterPro" id="IPR025753">
    <property type="entry name" value="AAA_N_dom"/>
</dbReference>
<reference evidence="8 9" key="1">
    <citation type="submission" date="2020-04" db="EMBL/GenBank/DDBJ databases">
        <title>Plant Genome Project.</title>
        <authorList>
            <person name="Zhang R.-G."/>
        </authorList>
    </citation>
    <scope>NUCLEOTIDE SEQUENCE [LARGE SCALE GENOMIC DNA]</scope>
    <source>
        <strain evidence="8">YNK0</strain>
        <tissue evidence="8">Leaf</tissue>
    </source>
</reference>
<evidence type="ECO:0000256" key="1">
    <source>
        <dbReference type="ARBA" id="ARBA00001946"/>
    </source>
</evidence>
<dbReference type="GO" id="GO:0005524">
    <property type="term" value="F:ATP binding"/>
    <property type="evidence" value="ECO:0007669"/>
    <property type="project" value="UniProtKB-KW"/>
</dbReference>
<evidence type="ECO:0000259" key="7">
    <source>
        <dbReference type="SMART" id="SM00382"/>
    </source>
</evidence>
<dbReference type="Proteomes" id="UP000655225">
    <property type="component" value="Unassembled WGS sequence"/>
</dbReference>
<dbReference type="InterPro" id="IPR058017">
    <property type="entry name" value="At3g28540-like_C"/>
</dbReference>
<dbReference type="Pfam" id="PF14363">
    <property type="entry name" value="AAA_assoc"/>
    <property type="match status" value="1"/>
</dbReference>
<accession>A0A834ZGK3</accession>
<evidence type="ECO:0000256" key="3">
    <source>
        <dbReference type="ARBA" id="ARBA00022842"/>
    </source>
</evidence>
<dbReference type="OMA" id="ANTEMQD"/>
<dbReference type="SUPFAM" id="SSF52540">
    <property type="entry name" value="P-loop containing nucleoside triphosphate hydrolases"/>
    <property type="match status" value="1"/>
</dbReference>
<dbReference type="InterPro" id="IPR003959">
    <property type="entry name" value="ATPase_AAA_core"/>
</dbReference>
<dbReference type="GO" id="GO:0016887">
    <property type="term" value="F:ATP hydrolysis activity"/>
    <property type="evidence" value="ECO:0007669"/>
    <property type="project" value="InterPro"/>
</dbReference>
<keyword evidence="9" id="KW-1185">Reference proteome</keyword>
<sequence length="504" mass="57444">MSLPNMLSSRSRSLKTVLSAATSVAATALLIRTISNDFIPDEIRDYFSSRLRSLSNHFSSQLTIVVEEFDGLTLNQLFEATDTYLGTKITPSTRRIKVTKPEKEKQLLVTMDRDEVIVDFFQDVQFKWVLVSTKIEPPASRNHRDFNSILRSEIRSFELSFHYKHKDMALDSYLPYILQKSEAIKEERKAVKLHTIDYCKTDYWGSIKLDHPATFETLAMESELKNMVMDDLERFVKRKEFYRRVGKAWKRGYLLYGPPGTGKSSLIAAMANYLNFDIYDLDLTEVHRNSDLKGLLIGIANRSILVIEDIDCTIELQDRSSEVKPRASSENKVTLSGLLNFIDGLWSSCGDERIIIFTTNNKERLDPALLRPGRMDMHIHMSYCTPCGFKLLASNYLGISDHGLFGEIDRLIEEAEVTAAEVAGELMKSDKPEIALQGLIKFLQNKKIEAEESKACKEERITDGGERHNGKETAQDGQKRDEQDGEGQQGHENEKVSEEQETKE</sequence>
<comment type="cofactor">
    <cofactor evidence="1">
        <name>Mg(2+)</name>
        <dbReference type="ChEBI" id="CHEBI:18420"/>
    </cofactor>
</comment>
<dbReference type="OrthoDB" id="10251412at2759"/>
<keyword evidence="3" id="KW-0460">Magnesium</keyword>
<evidence type="ECO:0000313" key="9">
    <source>
        <dbReference type="Proteomes" id="UP000655225"/>
    </source>
</evidence>
<evidence type="ECO:0000313" key="8">
    <source>
        <dbReference type="EMBL" id="KAF8406466.1"/>
    </source>
</evidence>
<protein>
    <recommendedName>
        <fullName evidence="7">AAA+ ATPase domain-containing protein</fullName>
    </recommendedName>
</protein>
<dbReference type="EMBL" id="JABCRI010000005">
    <property type="protein sequence ID" value="KAF8406466.1"/>
    <property type="molecule type" value="Genomic_DNA"/>
</dbReference>
<keyword evidence="5" id="KW-0547">Nucleotide-binding</keyword>
<comment type="similarity">
    <text evidence="2">Belongs to the AAA ATPase family. BCS1 subfamily.</text>
</comment>
<comment type="caution">
    <text evidence="8">The sequence shown here is derived from an EMBL/GenBank/DDBJ whole genome shotgun (WGS) entry which is preliminary data.</text>
</comment>
<organism evidence="8 9">
    <name type="scientific">Tetracentron sinense</name>
    <name type="common">Spur-leaf</name>
    <dbReference type="NCBI Taxonomy" id="13715"/>
    <lineage>
        <taxon>Eukaryota</taxon>
        <taxon>Viridiplantae</taxon>
        <taxon>Streptophyta</taxon>
        <taxon>Embryophyta</taxon>
        <taxon>Tracheophyta</taxon>
        <taxon>Spermatophyta</taxon>
        <taxon>Magnoliopsida</taxon>
        <taxon>Trochodendrales</taxon>
        <taxon>Trochodendraceae</taxon>
        <taxon>Tetracentron</taxon>
    </lineage>
</organism>
<dbReference type="AlphaFoldDB" id="A0A834ZGK3"/>
<dbReference type="Pfam" id="PF25568">
    <property type="entry name" value="AAA_lid_At3g28540"/>
    <property type="match status" value="1"/>
</dbReference>
<dbReference type="GO" id="GO:0006950">
    <property type="term" value="P:response to stress"/>
    <property type="evidence" value="ECO:0007669"/>
    <property type="project" value="UniProtKB-ARBA"/>
</dbReference>
<dbReference type="Gene3D" id="6.10.280.40">
    <property type="match status" value="1"/>
</dbReference>
<dbReference type="SMART" id="SM00382">
    <property type="entry name" value="AAA"/>
    <property type="match status" value="1"/>
</dbReference>
<proteinExistence type="inferred from homology"/>
<dbReference type="PANTHER" id="PTHR23070">
    <property type="entry name" value="BCS1 AAA-TYPE ATPASE"/>
    <property type="match status" value="1"/>
</dbReference>
<feature type="compositionally biased region" description="Basic and acidic residues" evidence="6">
    <location>
        <begin position="489"/>
        <end position="504"/>
    </location>
</feature>
<dbReference type="Pfam" id="PF00004">
    <property type="entry name" value="AAA"/>
    <property type="match status" value="1"/>
</dbReference>
<dbReference type="InterPro" id="IPR003593">
    <property type="entry name" value="AAA+_ATPase"/>
</dbReference>
<evidence type="ECO:0000256" key="4">
    <source>
        <dbReference type="ARBA" id="ARBA00049360"/>
    </source>
</evidence>
<evidence type="ECO:0000256" key="2">
    <source>
        <dbReference type="ARBA" id="ARBA00007448"/>
    </source>
</evidence>
<evidence type="ECO:0000256" key="5">
    <source>
        <dbReference type="RuleBase" id="RU003651"/>
    </source>
</evidence>
<keyword evidence="5" id="KW-0067">ATP-binding</keyword>
<name>A0A834ZGK3_TETSI</name>